<name>A0A6A5S7F7_9PLEO</name>
<dbReference type="AlphaFoldDB" id="A0A6A5S7F7"/>
<gene>
    <name evidence="2" type="ORF">EJ02DRAFT_460473</name>
</gene>
<organism evidence="2 3">
    <name type="scientific">Clathrospora elynae</name>
    <dbReference type="NCBI Taxonomy" id="706981"/>
    <lineage>
        <taxon>Eukaryota</taxon>
        <taxon>Fungi</taxon>
        <taxon>Dikarya</taxon>
        <taxon>Ascomycota</taxon>
        <taxon>Pezizomycotina</taxon>
        <taxon>Dothideomycetes</taxon>
        <taxon>Pleosporomycetidae</taxon>
        <taxon>Pleosporales</taxon>
        <taxon>Diademaceae</taxon>
        <taxon>Clathrospora</taxon>
    </lineage>
</organism>
<reference evidence="2" key="1">
    <citation type="journal article" date="2020" name="Stud. Mycol.">
        <title>101 Dothideomycetes genomes: a test case for predicting lifestyles and emergence of pathogens.</title>
        <authorList>
            <person name="Haridas S."/>
            <person name="Albert R."/>
            <person name="Binder M."/>
            <person name="Bloem J."/>
            <person name="Labutti K."/>
            <person name="Salamov A."/>
            <person name="Andreopoulos B."/>
            <person name="Baker S."/>
            <person name="Barry K."/>
            <person name="Bills G."/>
            <person name="Bluhm B."/>
            <person name="Cannon C."/>
            <person name="Castanera R."/>
            <person name="Culley D."/>
            <person name="Daum C."/>
            <person name="Ezra D."/>
            <person name="Gonzalez J."/>
            <person name="Henrissat B."/>
            <person name="Kuo A."/>
            <person name="Liang C."/>
            <person name="Lipzen A."/>
            <person name="Lutzoni F."/>
            <person name="Magnuson J."/>
            <person name="Mondo S."/>
            <person name="Nolan M."/>
            <person name="Ohm R."/>
            <person name="Pangilinan J."/>
            <person name="Park H.-J."/>
            <person name="Ramirez L."/>
            <person name="Alfaro M."/>
            <person name="Sun H."/>
            <person name="Tritt A."/>
            <person name="Yoshinaga Y."/>
            <person name="Zwiers L.-H."/>
            <person name="Turgeon B."/>
            <person name="Goodwin S."/>
            <person name="Spatafora J."/>
            <person name="Crous P."/>
            <person name="Grigoriev I."/>
        </authorList>
    </citation>
    <scope>NUCLEOTIDE SEQUENCE</scope>
    <source>
        <strain evidence="2">CBS 161.51</strain>
    </source>
</reference>
<accession>A0A6A5S7F7</accession>
<feature type="signal peptide" evidence="1">
    <location>
        <begin position="1"/>
        <end position="18"/>
    </location>
</feature>
<protein>
    <submittedName>
        <fullName evidence="2">Uncharacterized protein</fullName>
    </submittedName>
</protein>
<dbReference type="Proteomes" id="UP000800038">
    <property type="component" value="Unassembled WGS sequence"/>
</dbReference>
<evidence type="ECO:0000256" key="1">
    <source>
        <dbReference type="SAM" id="SignalP"/>
    </source>
</evidence>
<keyword evidence="1" id="KW-0732">Signal</keyword>
<proteinExistence type="predicted"/>
<evidence type="ECO:0000313" key="3">
    <source>
        <dbReference type="Proteomes" id="UP000800038"/>
    </source>
</evidence>
<evidence type="ECO:0000313" key="2">
    <source>
        <dbReference type="EMBL" id="KAF1935338.1"/>
    </source>
</evidence>
<keyword evidence="3" id="KW-1185">Reference proteome</keyword>
<dbReference type="EMBL" id="ML976282">
    <property type="protein sequence ID" value="KAF1935338.1"/>
    <property type="molecule type" value="Genomic_DNA"/>
</dbReference>
<sequence length="79" mass="8023">MRYLSVLLAACLAATAFADCNAPGCCYKDVGACRSHHVGGAEVCVRTAGSSGAKIYCDDKVKSTCNADCCSTSGFGVSC</sequence>
<feature type="chain" id="PRO_5025530615" evidence="1">
    <location>
        <begin position="19"/>
        <end position="79"/>
    </location>
</feature>